<evidence type="ECO:0000256" key="1">
    <source>
        <dbReference type="SAM" id="MobiDB-lite"/>
    </source>
</evidence>
<evidence type="ECO:0000313" key="3">
    <source>
        <dbReference type="Proteomes" id="UP000184330"/>
    </source>
</evidence>
<accession>A0A1L7X1E8</accession>
<dbReference type="Proteomes" id="UP000184330">
    <property type="component" value="Unassembled WGS sequence"/>
</dbReference>
<feature type="region of interest" description="Disordered" evidence="1">
    <location>
        <begin position="165"/>
        <end position="187"/>
    </location>
</feature>
<organism evidence="2 3">
    <name type="scientific">Phialocephala subalpina</name>
    <dbReference type="NCBI Taxonomy" id="576137"/>
    <lineage>
        <taxon>Eukaryota</taxon>
        <taxon>Fungi</taxon>
        <taxon>Dikarya</taxon>
        <taxon>Ascomycota</taxon>
        <taxon>Pezizomycotina</taxon>
        <taxon>Leotiomycetes</taxon>
        <taxon>Helotiales</taxon>
        <taxon>Mollisiaceae</taxon>
        <taxon>Phialocephala</taxon>
        <taxon>Phialocephala fortinii species complex</taxon>
    </lineage>
</organism>
<sequence>MSIVQKSIAGSTHSCEHDTISITDTIAGVGATSNDLAPTDTSQPNVQHPIIRAFEEELNSSWVYQKSRGRRARARPFSIAGSAQLTQTWSLLSGISLSGISNLSVWALPIQKQDLINSDMYWPENGPKFGFEFEFKVSNRKGPRSISDGHLPQLPELVPMLEHFDEEEQARDESSEPPNHYPSTSPRCGKMKRLGCTKCFISRRFFDVLGEKGELWLATNQDDP</sequence>
<evidence type="ECO:0000313" key="2">
    <source>
        <dbReference type="EMBL" id="CZR58844.1"/>
    </source>
</evidence>
<dbReference type="EMBL" id="FJOG01000012">
    <property type="protein sequence ID" value="CZR58844.1"/>
    <property type="molecule type" value="Genomic_DNA"/>
</dbReference>
<gene>
    <name evidence="2" type="ORF">PAC_08736</name>
</gene>
<dbReference type="OrthoDB" id="10256089at2759"/>
<protein>
    <submittedName>
        <fullName evidence="2">Uncharacterized protein</fullName>
    </submittedName>
</protein>
<reference evidence="2 3" key="1">
    <citation type="submission" date="2016-03" db="EMBL/GenBank/DDBJ databases">
        <authorList>
            <person name="Ploux O."/>
        </authorList>
    </citation>
    <scope>NUCLEOTIDE SEQUENCE [LARGE SCALE GENOMIC DNA]</scope>
    <source>
        <strain evidence="2 3">UAMH 11012</strain>
    </source>
</reference>
<name>A0A1L7X1E8_9HELO</name>
<proteinExistence type="predicted"/>
<keyword evidence="3" id="KW-1185">Reference proteome</keyword>
<dbReference type="AlphaFoldDB" id="A0A1L7X1E8"/>